<dbReference type="EMBL" id="GBXM01068599">
    <property type="protein sequence ID" value="JAH39978.1"/>
    <property type="molecule type" value="Transcribed_RNA"/>
</dbReference>
<reference evidence="1" key="2">
    <citation type="journal article" date="2015" name="Fish Shellfish Immunol.">
        <title>Early steps in the European eel (Anguilla anguilla)-Vibrio vulnificus interaction in the gills: Role of the RtxA13 toxin.</title>
        <authorList>
            <person name="Callol A."/>
            <person name="Pajuelo D."/>
            <person name="Ebbesson L."/>
            <person name="Teles M."/>
            <person name="MacKenzie S."/>
            <person name="Amaro C."/>
        </authorList>
    </citation>
    <scope>NUCLEOTIDE SEQUENCE</scope>
</reference>
<name>A0A0E9SHJ1_ANGAN</name>
<protein>
    <submittedName>
        <fullName evidence="1">Uncharacterized protein</fullName>
    </submittedName>
</protein>
<evidence type="ECO:0000313" key="1">
    <source>
        <dbReference type="EMBL" id="JAH39978.1"/>
    </source>
</evidence>
<sequence length="72" mass="8113">MYSKHRQKKIQFILTECGHSLIFLFLLLLNSVLEIESGDSTEQGLSSEQETCGSLKSHRLEGIFSNCSHLSI</sequence>
<organism evidence="1">
    <name type="scientific">Anguilla anguilla</name>
    <name type="common">European freshwater eel</name>
    <name type="synonym">Muraena anguilla</name>
    <dbReference type="NCBI Taxonomy" id="7936"/>
    <lineage>
        <taxon>Eukaryota</taxon>
        <taxon>Metazoa</taxon>
        <taxon>Chordata</taxon>
        <taxon>Craniata</taxon>
        <taxon>Vertebrata</taxon>
        <taxon>Euteleostomi</taxon>
        <taxon>Actinopterygii</taxon>
        <taxon>Neopterygii</taxon>
        <taxon>Teleostei</taxon>
        <taxon>Anguilliformes</taxon>
        <taxon>Anguillidae</taxon>
        <taxon>Anguilla</taxon>
    </lineage>
</organism>
<proteinExistence type="predicted"/>
<accession>A0A0E9SHJ1</accession>
<reference evidence="1" key="1">
    <citation type="submission" date="2014-11" db="EMBL/GenBank/DDBJ databases">
        <authorList>
            <person name="Amaro Gonzalez C."/>
        </authorList>
    </citation>
    <scope>NUCLEOTIDE SEQUENCE</scope>
</reference>
<dbReference type="AlphaFoldDB" id="A0A0E9SHJ1"/>